<organism evidence="7 8">
    <name type="scientific">Diaphorina citri</name>
    <name type="common">Asian citrus psyllid</name>
    <dbReference type="NCBI Taxonomy" id="121845"/>
    <lineage>
        <taxon>Eukaryota</taxon>
        <taxon>Metazoa</taxon>
        <taxon>Ecdysozoa</taxon>
        <taxon>Arthropoda</taxon>
        <taxon>Hexapoda</taxon>
        <taxon>Insecta</taxon>
        <taxon>Pterygota</taxon>
        <taxon>Neoptera</taxon>
        <taxon>Paraneoptera</taxon>
        <taxon>Hemiptera</taxon>
        <taxon>Sternorrhyncha</taxon>
        <taxon>Psylloidea</taxon>
        <taxon>Psyllidae</taxon>
        <taxon>Diaphorininae</taxon>
        <taxon>Diaphorina</taxon>
    </lineage>
</organism>
<dbReference type="Gene3D" id="1.10.287.110">
    <property type="entry name" value="DnaJ domain"/>
    <property type="match status" value="1"/>
</dbReference>
<keyword evidence="4" id="KW-0408">Iron</keyword>
<evidence type="ECO:0000259" key="6">
    <source>
        <dbReference type="PROSITE" id="PS51074"/>
    </source>
</evidence>
<proteinExistence type="inferred from homology"/>
<evidence type="ECO:0000313" key="8">
    <source>
        <dbReference type="RefSeq" id="XP_008486594.1"/>
    </source>
</evidence>
<name>A0A1S3DRB4_DIACI</name>
<dbReference type="GO" id="GO:0001671">
    <property type="term" value="F:ATPase activator activity"/>
    <property type="evidence" value="ECO:0007669"/>
    <property type="project" value="TreeGrafter"/>
</dbReference>
<dbReference type="PROSITE" id="PS50076">
    <property type="entry name" value="DNAJ_2"/>
    <property type="match status" value="1"/>
</dbReference>
<protein>
    <submittedName>
        <fullName evidence="8">DPH4 homolog</fullName>
    </submittedName>
</protein>
<dbReference type="Gene3D" id="3.10.660.10">
    <property type="entry name" value="DPH Zinc finger"/>
    <property type="match status" value="1"/>
</dbReference>
<keyword evidence="7" id="KW-1185">Reference proteome</keyword>
<dbReference type="PROSITE" id="PS51074">
    <property type="entry name" value="DPH_MB"/>
    <property type="match status" value="1"/>
</dbReference>
<dbReference type="InterPro" id="IPR036671">
    <property type="entry name" value="DPH_MB_sf"/>
</dbReference>
<evidence type="ECO:0000256" key="1">
    <source>
        <dbReference type="ARBA" id="ARBA00006169"/>
    </source>
</evidence>
<dbReference type="GeneID" id="103523316"/>
<keyword evidence="2" id="KW-0479">Metal-binding</keyword>
<dbReference type="AlphaFoldDB" id="A0A1S3DRB4"/>
<evidence type="ECO:0000256" key="3">
    <source>
        <dbReference type="ARBA" id="ARBA00022833"/>
    </source>
</evidence>
<dbReference type="SMART" id="SM00271">
    <property type="entry name" value="DnaJ"/>
    <property type="match status" value="1"/>
</dbReference>
<dbReference type="PANTHER" id="PTHR45255">
    <property type="entry name" value="DNAJ HOMOLOG SUBFAMILY C MEMBER 24"/>
    <property type="match status" value="1"/>
</dbReference>
<dbReference type="SUPFAM" id="SSF46565">
    <property type="entry name" value="Chaperone J-domain"/>
    <property type="match status" value="1"/>
</dbReference>
<feature type="domain" description="DPH-type MB" evidence="6">
    <location>
        <begin position="74"/>
        <end position="134"/>
    </location>
</feature>
<gene>
    <name evidence="8" type="primary">LOC103523316</name>
</gene>
<evidence type="ECO:0000256" key="4">
    <source>
        <dbReference type="ARBA" id="ARBA00023004"/>
    </source>
</evidence>
<comment type="similarity">
    <text evidence="1">Belongs to the DPH4 family.</text>
</comment>
<dbReference type="InterPro" id="IPR036869">
    <property type="entry name" value="J_dom_sf"/>
</dbReference>
<dbReference type="PRINTS" id="PR00625">
    <property type="entry name" value="JDOMAIN"/>
</dbReference>
<dbReference type="InterPro" id="IPR007872">
    <property type="entry name" value="DPH_MB_dom"/>
</dbReference>
<sequence length="134" mass="15689">MNHFEILNCNVNSTLEEIKENYKSLILKYHPDKNSEHQEMFLKINEAWNILKDEKERKLYESQLLSQQQTHMNIYKSVSLSDMEHKGESQMFTYPCRCGAEFCIEEQDTEGDSSDDNILIACDTCSLLLEITAR</sequence>
<feature type="domain" description="J" evidence="5">
    <location>
        <begin position="2"/>
        <end position="64"/>
    </location>
</feature>
<dbReference type="KEGG" id="dci:103523316"/>
<accession>A0A1S3DRB4</accession>
<dbReference type="PaxDb" id="121845-A0A1S3DRB4"/>
<reference evidence="8" key="1">
    <citation type="submission" date="2025-08" db="UniProtKB">
        <authorList>
            <consortium name="RefSeq"/>
        </authorList>
    </citation>
    <scope>IDENTIFICATION</scope>
</reference>
<dbReference type="Proteomes" id="UP000079169">
    <property type="component" value="Unplaced"/>
</dbReference>
<dbReference type="SUPFAM" id="SSF144217">
    <property type="entry name" value="CSL zinc finger"/>
    <property type="match status" value="1"/>
</dbReference>
<dbReference type="OMA" id="WSSAYAY"/>
<dbReference type="RefSeq" id="XP_008486594.1">
    <property type="nucleotide sequence ID" value="XM_008488372.3"/>
</dbReference>
<dbReference type="Pfam" id="PF05207">
    <property type="entry name" value="Zn_ribbon_CSL"/>
    <property type="match status" value="1"/>
</dbReference>
<evidence type="ECO:0000313" key="7">
    <source>
        <dbReference type="Proteomes" id="UP000079169"/>
    </source>
</evidence>
<dbReference type="STRING" id="121845.A0A1S3DRB4"/>
<dbReference type="InterPro" id="IPR001623">
    <property type="entry name" value="DnaJ_domain"/>
</dbReference>
<dbReference type="PANTHER" id="PTHR45255:SF1">
    <property type="entry name" value="DNAJ HOMOLOG SUBFAMILY C MEMBER 24"/>
    <property type="match status" value="1"/>
</dbReference>
<dbReference type="CDD" id="cd06257">
    <property type="entry name" value="DnaJ"/>
    <property type="match status" value="1"/>
</dbReference>
<dbReference type="GO" id="GO:0008198">
    <property type="term" value="F:ferrous iron binding"/>
    <property type="evidence" value="ECO:0007669"/>
    <property type="project" value="TreeGrafter"/>
</dbReference>
<dbReference type="OrthoDB" id="271595at2759"/>
<keyword evidence="3" id="KW-0862">Zinc</keyword>
<dbReference type="Pfam" id="PF00226">
    <property type="entry name" value="DnaJ"/>
    <property type="match status" value="1"/>
</dbReference>
<evidence type="ECO:0000259" key="5">
    <source>
        <dbReference type="PROSITE" id="PS50076"/>
    </source>
</evidence>
<evidence type="ECO:0000256" key="2">
    <source>
        <dbReference type="ARBA" id="ARBA00022723"/>
    </source>
</evidence>